<keyword evidence="4" id="KW-0479">Metal-binding</keyword>
<dbReference type="EC" id="6.3.3.2" evidence="4"/>
<comment type="cofactor">
    <cofactor evidence="4">
        <name>Mg(2+)</name>
        <dbReference type="ChEBI" id="CHEBI:18420"/>
    </cofactor>
</comment>
<dbReference type="GO" id="GO:0005524">
    <property type="term" value="F:ATP binding"/>
    <property type="evidence" value="ECO:0007669"/>
    <property type="project" value="UniProtKB-KW"/>
</dbReference>
<keyword evidence="3 4" id="KW-0067">ATP-binding</keyword>
<evidence type="ECO:0000256" key="1">
    <source>
        <dbReference type="ARBA" id="ARBA00010638"/>
    </source>
</evidence>
<proteinExistence type="inferred from homology"/>
<keyword evidence="2 4" id="KW-0547">Nucleotide-binding</keyword>
<dbReference type="PANTHER" id="PTHR23407">
    <property type="entry name" value="ATPASE INHIBITOR/5-FORMYLTETRAHYDROFOLATE CYCLO-LIGASE"/>
    <property type="match status" value="1"/>
</dbReference>
<comment type="catalytic activity">
    <reaction evidence="4">
        <text>(6S)-5-formyl-5,6,7,8-tetrahydrofolate + ATP = (6R)-5,10-methenyltetrahydrofolate + ADP + phosphate</text>
        <dbReference type="Rhea" id="RHEA:10488"/>
        <dbReference type="ChEBI" id="CHEBI:30616"/>
        <dbReference type="ChEBI" id="CHEBI:43474"/>
        <dbReference type="ChEBI" id="CHEBI:57455"/>
        <dbReference type="ChEBI" id="CHEBI:57457"/>
        <dbReference type="ChEBI" id="CHEBI:456216"/>
        <dbReference type="EC" id="6.3.3.2"/>
    </reaction>
</comment>
<dbReference type="AlphaFoldDB" id="A0A654TNC1"/>
<reference evidence="5 6" key="1">
    <citation type="submission" date="2015-03" db="EMBL/GenBank/DDBJ databases">
        <authorList>
            <consortium name="Pathogen Informatics"/>
        </authorList>
    </citation>
    <scope>NUCLEOTIDE SEQUENCE [LARGE SCALE GENOMIC DNA]</scope>
    <source>
        <strain evidence="5 6">H09601792</strain>
    </source>
</reference>
<protein>
    <recommendedName>
        <fullName evidence="4">5-formyltetrahydrofolate cyclo-ligase</fullName>
        <ecNumber evidence="4">6.3.3.2</ecNumber>
    </recommendedName>
</protein>
<dbReference type="PANTHER" id="PTHR23407:SF1">
    <property type="entry name" value="5-FORMYLTETRAHYDROFOLATE CYCLO-LIGASE"/>
    <property type="match status" value="1"/>
</dbReference>
<evidence type="ECO:0000313" key="5">
    <source>
        <dbReference type="EMBL" id="CFE53697.1"/>
    </source>
</evidence>
<dbReference type="InterPro" id="IPR002698">
    <property type="entry name" value="FTHF_cligase"/>
</dbReference>
<dbReference type="Proteomes" id="UP000046947">
    <property type="component" value="Unassembled WGS sequence"/>
</dbReference>
<gene>
    <name evidence="5" type="primary">ygfA</name>
    <name evidence="5" type="ORF">ERS007688_02275</name>
</gene>
<dbReference type="EMBL" id="CFOH01000365">
    <property type="protein sequence ID" value="CFE53697.1"/>
    <property type="molecule type" value="Genomic_DNA"/>
</dbReference>
<evidence type="ECO:0000256" key="4">
    <source>
        <dbReference type="RuleBase" id="RU361279"/>
    </source>
</evidence>
<dbReference type="Gene3D" id="3.40.50.10420">
    <property type="entry name" value="NagB/RpiA/CoA transferase-like"/>
    <property type="match status" value="1"/>
</dbReference>
<evidence type="ECO:0000256" key="2">
    <source>
        <dbReference type="ARBA" id="ARBA00022741"/>
    </source>
</evidence>
<accession>A0A654TNC1</accession>
<dbReference type="FunFam" id="3.40.50.10420:FF:000013">
    <property type="entry name" value="5-formyltetrahydrofolate cyclo-ligase"/>
    <property type="match status" value="1"/>
</dbReference>
<dbReference type="InterPro" id="IPR037171">
    <property type="entry name" value="NagB/RpiA_transferase-like"/>
</dbReference>
<evidence type="ECO:0000256" key="3">
    <source>
        <dbReference type="ARBA" id="ARBA00022840"/>
    </source>
</evidence>
<comment type="similarity">
    <text evidence="1 4">Belongs to the 5-formyltetrahydrofolate cyclo-ligase family.</text>
</comment>
<sequence length="270" mass="28811">MSTTGSSSLGTVLVAGRKRVPRPAAGTIAVNGVSTSGRDIVHTITRSVLIARLFVGAVPALARDGRGCVIVEDMAMASKSALRDQLLAARRRVADDVRAAEARMLRGHLERMVTSDSTVCAYVPVGGEPGSIEMLDVLLRRAGRVLLPVARTAGGDLPLPLRWGEYRAGGLARARWGLLEPPEPWLPEAALAQASLVLVPALAVDRQGVRLGRGRGFYDRSLRCRDPHARLVAVVRTVELVDVLPSEPHDVPMTHALTPERGLIALPCGE</sequence>
<dbReference type="GO" id="GO:0046872">
    <property type="term" value="F:metal ion binding"/>
    <property type="evidence" value="ECO:0007669"/>
    <property type="project" value="UniProtKB-KW"/>
</dbReference>
<keyword evidence="5" id="KW-0436">Ligase</keyword>
<dbReference type="GO" id="GO:0009396">
    <property type="term" value="P:folic acid-containing compound biosynthetic process"/>
    <property type="evidence" value="ECO:0007669"/>
    <property type="project" value="TreeGrafter"/>
</dbReference>
<dbReference type="Pfam" id="PF01812">
    <property type="entry name" value="5-FTHF_cyc-lig"/>
    <property type="match status" value="1"/>
</dbReference>
<keyword evidence="4" id="KW-0460">Magnesium</keyword>
<dbReference type="NCBIfam" id="TIGR02727">
    <property type="entry name" value="MTHFS_bact"/>
    <property type="match status" value="1"/>
</dbReference>
<dbReference type="InterPro" id="IPR024185">
    <property type="entry name" value="FTHF_cligase-like_sf"/>
</dbReference>
<dbReference type="GO" id="GO:0035999">
    <property type="term" value="P:tetrahydrofolate interconversion"/>
    <property type="evidence" value="ECO:0007669"/>
    <property type="project" value="TreeGrafter"/>
</dbReference>
<name>A0A654TNC1_MYCTX</name>
<dbReference type="GO" id="GO:0030272">
    <property type="term" value="F:5-formyltetrahydrofolate cyclo-ligase activity"/>
    <property type="evidence" value="ECO:0007669"/>
    <property type="project" value="UniProtKB-EC"/>
</dbReference>
<dbReference type="SUPFAM" id="SSF100950">
    <property type="entry name" value="NagB/RpiA/CoA transferase-like"/>
    <property type="match status" value="1"/>
</dbReference>
<evidence type="ECO:0000313" key="6">
    <source>
        <dbReference type="Proteomes" id="UP000046947"/>
    </source>
</evidence>
<organism evidence="5 6">
    <name type="scientific">Mycobacterium tuberculosis</name>
    <dbReference type="NCBI Taxonomy" id="1773"/>
    <lineage>
        <taxon>Bacteria</taxon>
        <taxon>Bacillati</taxon>
        <taxon>Actinomycetota</taxon>
        <taxon>Actinomycetes</taxon>
        <taxon>Mycobacteriales</taxon>
        <taxon>Mycobacteriaceae</taxon>
        <taxon>Mycobacterium</taxon>
        <taxon>Mycobacterium tuberculosis complex</taxon>
    </lineage>
</organism>